<organism evidence="1 2">
    <name type="scientific">Sphingorhabdus contaminans</name>
    <dbReference type="NCBI Taxonomy" id="1343899"/>
    <lineage>
        <taxon>Bacteria</taxon>
        <taxon>Pseudomonadati</taxon>
        <taxon>Pseudomonadota</taxon>
        <taxon>Alphaproteobacteria</taxon>
        <taxon>Sphingomonadales</taxon>
        <taxon>Sphingomonadaceae</taxon>
        <taxon>Sphingorhabdus</taxon>
    </lineage>
</organism>
<evidence type="ECO:0000313" key="2">
    <source>
        <dbReference type="Proteomes" id="UP000320160"/>
    </source>
</evidence>
<gene>
    <name evidence="1" type="ORF">FOM92_06050</name>
</gene>
<name>A0A553WJY1_9SPHN</name>
<evidence type="ECO:0000313" key="1">
    <source>
        <dbReference type="EMBL" id="TSB04951.1"/>
    </source>
</evidence>
<proteinExistence type="predicted"/>
<reference evidence="1 2" key="1">
    <citation type="submission" date="2019-07" db="EMBL/GenBank/DDBJ databases">
        <authorList>
            <person name="Park M."/>
        </authorList>
    </citation>
    <scope>NUCLEOTIDE SEQUENCE [LARGE SCALE GENOMIC DNA]</scope>
    <source>
        <strain evidence="1 2">KCTC32445</strain>
    </source>
</reference>
<accession>A0A553WJY1</accession>
<dbReference type="Proteomes" id="UP000320160">
    <property type="component" value="Unassembled WGS sequence"/>
</dbReference>
<sequence length="192" mass="20027">MSNLREISVDECRAVFGGNSDNEEPIITVSGSKLYYDSTLIWDFQQDIGFGSGVFGPAGNGGFGNLTLPEGWDLGWVDTDNDGVLDSPEIVVIASVPSDTGSWYGGGWIAGVFGASVSGATGQTNASAGVGLGGGYFIGYSSDGATAQNNGDNTQLQSPDIIYAFDFDPFTIGIGINAGIYLPIFEKHNTQQ</sequence>
<keyword evidence="2" id="KW-1185">Reference proteome</keyword>
<protein>
    <submittedName>
        <fullName evidence="1">Uncharacterized protein</fullName>
    </submittedName>
</protein>
<dbReference type="RefSeq" id="WP_143775866.1">
    <property type="nucleotide sequence ID" value="NZ_VKKU01000001.1"/>
</dbReference>
<dbReference type="PROSITE" id="PS00018">
    <property type="entry name" value="EF_HAND_1"/>
    <property type="match status" value="1"/>
</dbReference>
<dbReference type="InterPro" id="IPR018247">
    <property type="entry name" value="EF_Hand_1_Ca_BS"/>
</dbReference>
<comment type="caution">
    <text evidence="1">The sequence shown here is derived from an EMBL/GenBank/DDBJ whole genome shotgun (WGS) entry which is preliminary data.</text>
</comment>
<dbReference type="AlphaFoldDB" id="A0A553WJY1"/>
<dbReference type="EMBL" id="VKKU01000001">
    <property type="protein sequence ID" value="TSB04951.1"/>
    <property type="molecule type" value="Genomic_DNA"/>
</dbReference>